<dbReference type="GO" id="GO:0003950">
    <property type="term" value="F:NAD+ poly-ADP-ribosyltransferase activity"/>
    <property type="evidence" value="ECO:0007669"/>
    <property type="project" value="InterPro"/>
</dbReference>
<keyword evidence="3 5" id="KW-0520">NAD</keyword>
<evidence type="ECO:0000256" key="3">
    <source>
        <dbReference type="ARBA" id="ARBA00023027"/>
    </source>
</evidence>
<dbReference type="PANTHER" id="PTHR12684:SF2">
    <property type="entry name" value="TRNA 2'-PHOSPHOTRANSFERASE 1"/>
    <property type="match status" value="1"/>
</dbReference>
<dbReference type="Gene3D" id="1.10.10.970">
    <property type="entry name" value="RNA 2'-phosphotransferase, Tpt1/KptA family, N-terminal domain"/>
    <property type="match status" value="1"/>
</dbReference>
<dbReference type="RefSeq" id="WP_393971339.1">
    <property type="nucleotide sequence ID" value="NZ_CP133772.1"/>
</dbReference>
<dbReference type="HAMAP" id="MF_00299">
    <property type="entry name" value="KptA"/>
    <property type="match status" value="1"/>
</dbReference>
<dbReference type="GO" id="GO:0000215">
    <property type="term" value="F:tRNA 2'-phosphotransferase activity"/>
    <property type="evidence" value="ECO:0007669"/>
    <property type="project" value="TreeGrafter"/>
</dbReference>
<comment type="function">
    <text evidence="4 5">Removes the 2'-phosphate from RNA via an intermediate in which the phosphate is ADP-ribosylated by NAD followed by a presumed transesterification to release the RNA and generate ADP-ribose 1''-2''-cyclic phosphate (APPR&gt;P). May function as an ADP-ribosylase.</text>
</comment>
<dbReference type="SUPFAM" id="SSF56399">
    <property type="entry name" value="ADP-ribosylation"/>
    <property type="match status" value="1"/>
</dbReference>
<evidence type="ECO:0000313" key="6">
    <source>
        <dbReference type="EMBL" id="WYY01017.1"/>
    </source>
</evidence>
<dbReference type="GeneID" id="95968350"/>
<dbReference type="Pfam" id="PF01885">
    <property type="entry name" value="PTS_2-RNA"/>
    <property type="match status" value="1"/>
</dbReference>
<gene>
    <name evidence="5" type="primary">kptA</name>
    <name evidence="6" type="ORF">OXIME_001612</name>
</gene>
<dbReference type="InterPro" id="IPR022928">
    <property type="entry name" value="RNA_2'-PTrans_KptA"/>
</dbReference>
<keyword evidence="2 5" id="KW-0808">Transferase</keyword>
<dbReference type="KEGG" id="omr:OXIME_001612"/>
<comment type="similarity">
    <text evidence="1 5">Belongs to the KptA/TPT1 family.</text>
</comment>
<name>A0AAX4NHK5_9ARCH</name>
<accession>A0AAX4NHK5</accession>
<dbReference type="EC" id="2.7.1.-" evidence="5"/>
<dbReference type="Gene3D" id="3.20.170.30">
    <property type="match status" value="1"/>
</dbReference>
<protein>
    <recommendedName>
        <fullName evidence="5">Probable RNA 2'-phosphotransferase</fullName>
        <ecNumber evidence="5">2.7.1.-</ecNumber>
    </recommendedName>
</protein>
<dbReference type="GO" id="GO:0006388">
    <property type="term" value="P:tRNA splicing, via endonucleolytic cleavage and ligation"/>
    <property type="evidence" value="ECO:0007669"/>
    <property type="project" value="UniProtKB-UniRule"/>
</dbReference>
<dbReference type="EMBL" id="CP133772">
    <property type="protein sequence ID" value="WYY01017.1"/>
    <property type="molecule type" value="Genomic_DNA"/>
</dbReference>
<dbReference type="InterPro" id="IPR042080">
    <property type="entry name" value="RNA_2'-PTrans_N"/>
</dbReference>
<dbReference type="AlphaFoldDB" id="A0AAX4NHK5"/>
<dbReference type="PANTHER" id="PTHR12684">
    <property type="entry name" value="PUTATIVE PHOSPHOTRANSFERASE"/>
    <property type="match status" value="1"/>
</dbReference>
<dbReference type="Proteomes" id="UP001451606">
    <property type="component" value="Chromosome"/>
</dbReference>
<dbReference type="InterPro" id="IPR002745">
    <property type="entry name" value="Ptrans_KptA/Tpt1"/>
</dbReference>
<reference evidence="6 7" key="1">
    <citation type="submission" date="2023-09" db="EMBL/GenBank/DDBJ databases">
        <authorList>
            <person name="Golyshina O.V."/>
            <person name="Lunev E.A."/>
            <person name="Bargiela R."/>
            <person name="Gaines M.C."/>
            <person name="Daum B."/>
            <person name="Bale N.J."/>
            <person name="Koenen M."/>
            <person name="Sinninghe Damst J.S."/>
            <person name="Yakimov M."/>
            <person name="Golyshin P.N."/>
        </authorList>
    </citation>
    <scope>NUCLEOTIDE SEQUENCE [LARGE SCALE GENOMIC DNA]</scope>
    <source>
        <strain evidence="6 7">M1</strain>
    </source>
</reference>
<evidence type="ECO:0000256" key="5">
    <source>
        <dbReference type="HAMAP-Rule" id="MF_00299"/>
    </source>
</evidence>
<evidence type="ECO:0000256" key="1">
    <source>
        <dbReference type="ARBA" id="ARBA00009836"/>
    </source>
</evidence>
<sequence>MEPELRECREHGPFRGKPCPICGSSSKLLMNSREIETMGRILAGMLRHFPENYGIKLDEHGWVKTYLIVPAIKSQRRFFDWLTPYHIEALARTDPKQRYEVNDREEIRATYGHTIPIEIDDMSMEGIPDELYYQTTPEEYEFIRETGINPSDKTWVHLSKEVRQAYVSGLYHIDSPSILSIKTGEMIRDKIPVYRATNEVFLTGEIPAKYLGELKNESFELTPEEDADIKAVRERRERKIRGDI</sequence>
<evidence type="ECO:0000313" key="7">
    <source>
        <dbReference type="Proteomes" id="UP001451606"/>
    </source>
</evidence>
<organism evidence="6 7">
    <name type="scientific">Oxyplasma meridianum</name>
    <dbReference type="NCBI Taxonomy" id="3073602"/>
    <lineage>
        <taxon>Archaea</taxon>
        <taxon>Methanobacteriati</taxon>
        <taxon>Thermoplasmatota</taxon>
        <taxon>Thermoplasmata</taxon>
        <taxon>Thermoplasmatales</taxon>
        <taxon>Thermoplasmataceae</taxon>
        <taxon>Oxyplasma</taxon>
    </lineage>
</organism>
<proteinExistence type="inferred from homology"/>
<dbReference type="InterPro" id="IPR042081">
    <property type="entry name" value="RNA_2'-PTrans_C"/>
</dbReference>
<keyword evidence="7" id="KW-1185">Reference proteome</keyword>
<evidence type="ECO:0000256" key="2">
    <source>
        <dbReference type="ARBA" id="ARBA00022679"/>
    </source>
</evidence>
<evidence type="ECO:0000256" key="4">
    <source>
        <dbReference type="ARBA" id="ARBA00025212"/>
    </source>
</evidence>